<reference evidence="2 3" key="2">
    <citation type="journal article" date="2016" name="Genome Announc.">
        <title>Draft Genome Sequence of the N2-Fixing Cyanobacterium Nostoc piscinale CENA21, Isolated from the Brazilian Amazon Floodplain.</title>
        <authorList>
            <person name="Leao T."/>
            <person name="Guimaraes P.I."/>
            <person name="de Melo A.G."/>
            <person name="Ramos R.T."/>
            <person name="Leao P.N."/>
            <person name="Silva A."/>
            <person name="Fiore M.F."/>
            <person name="Schneider M.P."/>
        </authorList>
    </citation>
    <scope>NUCLEOTIDE SEQUENCE [LARGE SCALE GENOMIC DNA]</scope>
    <source>
        <strain evidence="2 3">CENA21</strain>
    </source>
</reference>
<dbReference type="Pfam" id="PF04313">
    <property type="entry name" value="HSDR_N"/>
    <property type="match status" value="1"/>
</dbReference>
<dbReference type="GO" id="GO:0009307">
    <property type="term" value="P:DNA restriction-modification system"/>
    <property type="evidence" value="ECO:0007669"/>
    <property type="project" value="UniProtKB-KW"/>
</dbReference>
<dbReference type="AlphaFoldDB" id="A0A0M5MI91"/>
<dbReference type="RefSeq" id="WP_062296847.1">
    <property type="nucleotide sequence ID" value="NZ_CP012036.1"/>
</dbReference>
<keyword evidence="2" id="KW-0378">Hydrolase</keyword>
<keyword evidence="2" id="KW-0540">Nuclease</keyword>
<dbReference type="STRING" id="224013.ACX27_26415"/>
<dbReference type="PIRSF" id="PIRSF035009">
    <property type="entry name" value="UCP035009_HSDR_N"/>
    <property type="match status" value="1"/>
</dbReference>
<dbReference type="KEGG" id="npz:ACX27_26415"/>
<evidence type="ECO:0000313" key="2">
    <source>
        <dbReference type="EMBL" id="ALF55568.1"/>
    </source>
</evidence>
<dbReference type="InterPro" id="IPR007409">
    <property type="entry name" value="Restrct_endonuc_type1_HsdR_N"/>
</dbReference>
<dbReference type="OrthoDB" id="9148007at2"/>
<keyword evidence="3" id="KW-1185">Reference proteome</keyword>
<sequence length="374" mass="43018">MDFVDQVRAFASTIPAKLGSIKTEEATKHFLIMPFIQKILGYDPSHPDEVMPEYDANVGAARKFKLDYAIFQNGQPAILIECKCYGTDFSKDNEWSQLFAYFMATDARIGVLTDGVIYKFYADLERPNKMDKTPFLELDLLNLNESVIRELSKLTKSAFNVNEAIIAASELKYVGGIKALLKKQVEEPKSEFVKYFFKELCPENNFVGQLKDEFTGYTQRAIKEFIREEIESLLDEATGRSKTKQETIKIETEVETEETIKQLDFTEDEREGYYIVKSILRQAIEPTRITYKDTVNYCNILLDGNTWKPIVRLYFNDSTRKKLEIFSMDINGTRTQDKVSIDNVNEIYQYADKLKAIVTAYEQPQFSSKSAAIV</sequence>
<dbReference type="GO" id="GO:0005524">
    <property type="term" value="F:ATP binding"/>
    <property type="evidence" value="ECO:0007669"/>
    <property type="project" value="UniProtKB-KW"/>
</dbReference>
<dbReference type="EMBL" id="CP012036">
    <property type="protein sequence ID" value="ALF55568.1"/>
    <property type="molecule type" value="Genomic_DNA"/>
</dbReference>
<keyword evidence="2" id="KW-0255">Endonuclease</keyword>
<dbReference type="GO" id="GO:0003677">
    <property type="term" value="F:DNA binding"/>
    <property type="evidence" value="ECO:0007669"/>
    <property type="project" value="UniProtKB-KW"/>
</dbReference>
<protein>
    <submittedName>
        <fullName evidence="2">Restriction endonuclease, type I, EcoRI, R subunit/Type III</fullName>
    </submittedName>
</protein>
<name>A0A0M5MI91_9NOSO</name>
<dbReference type="Proteomes" id="UP000062645">
    <property type="component" value="Chromosome"/>
</dbReference>
<reference evidence="3" key="1">
    <citation type="submission" date="2015-07" db="EMBL/GenBank/DDBJ databases">
        <title>Genome Of Nitrogen-Fixing Cyanobacterium Nostoc piscinale CENA21 From Solimoes/Amazon River Floodplain Sediments And Comparative Genomics To Uncover Biosynthetic Natural Products Potential.</title>
        <authorList>
            <person name="Leao T.F."/>
            <person name="Leao P.N."/>
            <person name="Guimaraes P.I."/>
            <person name="de Melo A.G.C."/>
            <person name="Ramos R.T.J."/>
            <person name="Silva A."/>
            <person name="Fiore M.F."/>
            <person name="Schneider M.P.C."/>
        </authorList>
    </citation>
    <scope>NUCLEOTIDE SEQUENCE [LARGE SCALE GENOMIC DNA]</scope>
    <source>
        <strain evidence="3">CENA21</strain>
    </source>
</reference>
<proteinExistence type="predicted"/>
<evidence type="ECO:0000313" key="3">
    <source>
        <dbReference type="Proteomes" id="UP000062645"/>
    </source>
</evidence>
<accession>A0A0M5MI91</accession>
<feature type="domain" description="Restriction endonuclease type I HsdR N-terminal" evidence="1">
    <location>
        <begin position="61"/>
        <end position="129"/>
    </location>
</feature>
<evidence type="ECO:0000259" key="1">
    <source>
        <dbReference type="Pfam" id="PF04313"/>
    </source>
</evidence>
<dbReference type="PATRIC" id="fig|224013.5.peg.6326"/>
<organism evidence="2 3">
    <name type="scientific">Nostoc piscinale CENA21</name>
    <dbReference type="NCBI Taxonomy" id="224013"/>
    <lineage>
        <taxon>Bacteria</taxon>
        <taxon>Bacillati</taxon>
        <taxon>Cyanobacteriota</taxon>
        <taxon>Cyanophyceae</taxon>
        <taxon>Nostocales</taxon>
        <taxon>Nostocaceae</taxon>
        <taxon>Nostoc</taxon>
    </lineage>
</organism>
<dbReference type="InterPro" id="IPR017035">
    <property type="entry name" value="UCP035009_HsdR_All3000-type"/>
</dbReference>
<dbReference type="GO" id="GO:0009035">
    <property type="term" value="F:type I site-specific deoxyribonuclease activity"/>
    <property type="evidence" value="ECO:0007669"/>
    <property type="project" value="UniProtKB-EC"/>
</dbReference>
<gene>
    <name evidence="2" type="ORF">ACX27_26415</name>
</gene>